<proteinExistence type="predicted"/>
<gene>
    <name evidence="2" type="ORF">CWD77_00095</name>
</gene>
<sequence>MKKLIKFLFTSVALFLLLNGCGEPGPVGPEGPQGPPGPEVLPTSFEFEADLTQSNGFEFFRDIPTQIEVFESDVMLAYVLEDYIPEDDLEVWRQLPITDFNSRGTVQINFDYTFVDIRIFMDANYNLGSIDEYEDLLIRAVHVPAAFLNTNKAMKLSDINTLSELEQMLGVEVQNFKM</sequence>
<organism evidence="2 3">
    <name type="scientific">Rhodohalobacter barkolensis</name>
    <dbReference type="NCBI Taxonomy" id="2053187"/>
    <lineage>
        <taxon>Bacteria</taxon>
        <taxon>Pseudomonadati</taxon>
        <taxon>Balneolota</taxon>
        <taxon>Balneolia</taxon>
        <taxon>Balneolales</taxon>
        <taxon>Balneolaceae</taxon>
        <taxon>Rhodohalobacter</taxon>
    </lineage>
</organism>
<accession>A0A2N0VIA4</accession>
<dbReference type="Proteomes" id="UP000233398">
    <property type="component" value="Unassembled WGS sequence"/>
</dbReference>
<evidence type="ECO:0000313" key="2">
    <source>
        <dbReference type="EMBL" id="PKD43919.1"/>
    </source>
</evidence>
<name>A0A2N0VIA4_9BACT</name>
<evidence type="ECO:0000313" key="3">
    <source>
        <dbReference type="Proteomes" id="UP000233398"/>
    </source>
</evidence>
<dbReference type="RefSeq" id="WP_101071162.1">
    <property type="nucleotide sequence ID" value="NZ_PISP01000001.1"/>
</dbReference>
<dbReference type="EMBL" id="PISP01000001">
    <property type="protein sequence ID" value="PKD43919.1"/>
    <property type="molecule type" value="Genomic_DNA"/>
</dbReference>
<dbReference type="AlphaFoldDB" id="A0A2N0VIA4"/>
<evidence type="ECO:0000256" key="1">
    <source>
        <dbReference type="SAM" id="SignalP"/>
    </source>
</evidence>
<keyword evidence="3" id="KW-1185">Reference proteome</keyword>
<feature type="signal peptide" evidence="1">
    <location>
        <begin position="1"/>
        <end position="22"/>
    </location>
</feature>
<protein>
    <recommendedName>
        <fullName evidence="4">Collagen-like protein</fullName>
    </recommendedName>
</protein>
<feature type="chain" id="PRO_5014605664" description="Collagen-like protein" evidence="1">
    <location>
        <begin position="23"/>
        <end position="178"/>
    </location>
</feature>
<keyword evidence="1" id="KW-0732">Signal</keyword>
<comment type="caution">
    <text evidence="2">The sequence shown here is derived from an EMBL/GenBank/DDBJ whole genome shotgun (WGS) entry which is preliminary data.</text>
</comment>
<evidence type="ECO:0008006" key="4">
    <source>
        <dbReference type="Google" id="ProtNLM"/>
    </source>
</evidence>
<reference evidence="2 3" key="1">
    <citation type="submission" date="2017-11" db="EMBL/GenBank/DDBJ databases">
        <title>Rhodohalobacter 15182 sp. nov., isolated from a salt lake.</title>
        <authorList>
            <person name="Han S."/>
        </authorList>
    </citation>
    <scope>NUCLEOTIDE SEQUENCE [LARGE SCALE GENOMIC DNA]</scope>
    <source>
        <strain evidence="2 3">15182</strain>
    </source>
</reference>
<dbReference type="OrthoDB" id="1524444at2"/>